<protein>
    <submittedName>
        <fullName evidence="1">Phage tail protein</fullName>
    </submittedName>
</protein>
<evidence type="ECO:0000313" key="1">
    <source>
        <dbReference type="EMBL" id="WEG74416.1"/>
    </source>
</evidence>
<sequence length="155" mass="16848">MRYINLKQEVLKTDLQLFADEISGLLSKGTALSYKSSGDSYTAVAAVKTIPAIGSDPEKVDVTHLGSEKKSYVKGLEDSENLEFSIIYQGKNFKDIHALCKTGKETDFKITYPDGMEVTFTGTPSFKFNGAEVNSALEFSLVVVVSKGPDIKPAP</sequence>
<gene>
    <name evidence="1" type="ORF">OL234_10660</name>
</gene>
<dbReference type="Gene3D" id="4.10.410.40">
    <property type="match status" value="1"/>
</dbReference>
<dbReference type="Proteomes" id="UP001179647">
    <property type="component" value="Plasmid unnamed1"/>
</dbReference>
<evidence type="ECO:0000313" key="2">
    <source>
        <dbReference type="Proteomes" id="UP001179647"/>
    </source>
</evidence>
<dbReference type="InterPro" id="IPR014918">
    <property type="entry name" value="Phage_tail_3"/>
</dbReference>
<reference evidence="1" key="1">
    <citation type="submission" date="2022-10" db="EMBL/GenBank/DDBJ databases">
        <title>Vagococcus sp. isolated from poultry meat.</title>
        <authorList>
            <person name="Johansson P."/>
            <person name="Bjorkroth J."/>
        </authorList>
    </citation>
    <scope>NUCLEOTIDE SEQUENCE</scope>
    <source>
        <strain evidence="1">STAA11</strain>
        <plasmid evidence="1">unnamed1</plasmid>
    </source>
</reference>
<dbReference type="EMBL" id="CP110233">
    <property type="protein sequence ID" value="WEG74416.1"/>
    <property type="molecule type" value="Genomic_DNA"/>
</dbReference>
<accession>A0AAF0I8W6</accession>
<keyword evidence="2" id="KW-1185">Reference proteome</keyword>
<dbReference type="KEGG" id="vie:OL234_10660"/>
<geneLocation type="plasmid" evidence="1 2">
    <name>unnamed1</name>
</geneLocation>
<keyword evidence="1" id="KW-0614">Plasmid</keyword>
<dbReference type="AlphaFoldDB" id="A0AAF0I8W6"/>
<dbReference type="Pfam" id="PF08813">
    <property type="entry name" value="Phage_tail_3"/>
    <property type="match status" value="1"/>
</dbReference>
<name>A0AAF0I8W6_9ENTE</name>
<organism evidence="1 2">
    <name type="scientific">Vagococcus intermedius</name>
    <dbReference type="NCBI Taxonomy" id="2991418"/>
    <lineage>
        <taxon>Bacteria</taxon>
        <taxon>Bacillati</taxon>
        <taxon>Bacillota</taxon>
        <taxon>Bacilli</taxon>
        <taxon>Lactobacillales</taxon>
        <taxon>Enterococcaceae</taxon>
        <taxon>Vagococcus</taxon>
    </lineage>
</organism>
<proteinExistence type="predicted"/>
<dbReference type="RefSeq" id="WP_275470216.1">
    <property type="nucleotide sequence ID" value="NZ_CP110233.1"/>
</dbReference>